<organism evidence="2 3">
    <name type="scientific">Shewanella eurypsychrophilus</name>
    <dbReference type="NCBI Taxonomy" id="2593656"/>
    <lineage>
        <taxon>Bacteria</taxon>
        <taxon>Pseudomonadati</taxon>
        <taxon>Pseudomonadota</taxon>
        <taxon>Gammaproteobacteria</taxon>
        <taxon>Alteromonadales</taxon>
        <taxon>Shewanellaceae</taxon>
        <taxon>Shewanella</taxon>
    </lineage>
</organism>
<sequence>METLLQNAMRADEALWHAEYDRDRTVGFFGKPKKEHDMERITIFHEAAEKAILDVFRPEMEKLQAVREENRDLWQIKAVGDRMATHCSWWSRTFGEASAEYKALVREYTKGATALNTAETRLRSIQGDISNLNLKRQNNLEEYVKKHGPQDYKLLKFAAKATVAIVAMDFLAGGEGVWEELHGEGAGDWNEGATRNGTANWQPGRGTLGETI</sequence>
<dbReference type="Proteomes" id="UP000316416">
    <property type="component" value="Chromosome"/>
</dbReference>
<dbReference type="EMBL" id="CP045503">
    <property type="protein sequence ID" value="QPG59395.1"/>
    <property type="molecule type" value="Genomic_DNA"/>
</dbReference>
<feature type="region of interest" description="Disordered" evidence="1">
    <location>
        <begin position="188"/>
        <end position="212"/>
    </location>
</feature>
<accession>A0ABX6V9Q6</accession>
<name>A0ABX6V9Q6_9GAMM</name>
<evidence type="ECO:0000313" key="3">
    <source>
        <dbReference type="Proteomes" id="UP000316416"/>
    </source>
</evidence>
<reference evidence="2" key="1">
    <citation type="submission" date="2021-07" db="EMBL/GenBank/DDBJ databases">
        <title>Shewanella sp. YLB-07 whole genome sequence.</title>
        <authorList>
            <person name="Yu L."/>
        </authorList>
    </citation>
    <scope>NUCLEOTIDE SEQUENCE</scope>
    <source>
        <strain evidence="2">YLB-08</strain>
    </source>
</reference>
<dbReference type="RefSeq" id="WP_142871515.1">
    <property type="nucleotide sequence ID" value="NZ_CP045503.2"/>
</dbReference>
<evidence type="ECO:0000313" key="2">
    <source>
        <dbReference type="EMBL" id="QPG59395.1"/>
    </source>
</evidence>
<keyword evidence="3" id="KW-1185">Reference proteome</keyword>
<evidence type="ECO:0000256" key="1">
    <source>
        <dbReference type="SAM" id="MobiDB-lite"/>
    </source>
</evidence>
<protein>
    <submittedName>
        <fullName evidence="2">Uncharacterized protein</fullName>
    </submittedName>
</protein>
<gene>
    <name evidence="2" type="ORF">FM038_019905</name>
</gene>
<proteinExistence type="predicted"/>